<dbReference type="RefSeq" id="XP_004257749.1">
    <property type="nucleotide sequence ID" value="XM_004257701.1"/>
</dbReference>
<reference evidence="1 2" key="1">
    <citation type="submission" date="2012-10" db="EMBL/GenBank/DDBJ databases">
        <authorList>
            <person name="Zafar N."/>
            <person name="Inman J."/>
            <person name="Hall N."/>
            <person name="Lorenzi H."/>
            <person name="Caler E."/>
        </authorList>
    </citation>
    <scope>NUCLEOTIDE SEQUENCE [LARGE SCALE GENOMIC DNA]</scope>
    <source>
        <strain evidence="1 2">IP1</strain>
    </source>
</reference>
<organism evidence="1 2">
    <name type="scientific">Entamoeba invadens IP1</name>
    <dbReference type="NCBI Taxonomy" id="370355"/>
    <lineage>
        <taxon>Eukaryota</taxon>
        <taxon>Amoebozoa</taxon>
        <taxon>Evosea</taxon>
        <taxon>Archamoebae</taxon>
        <taxon>Mastigamoebida</taxon>
        <taxon>Entamoebidae</taxon>
        <taxon>Entamoeba</taxon>
    </lineage>
</organism>
<dbReference type="VEuPathDB" id="AmoebaDB:EIN_294880"/>
<dbReference type="KEGG" id="eiv:EIN_294880"/>
<dbReference type="Proteomes" id="UP000014680">
    <property type="component" value="Unassembled WGS sequence"/>
</dbReference>
<dbReference type="AlphaFoldDB" id="L7FME6"/>
<accession>L7FME6</accession>
<protein>
    <submittedName>
        <fullName evidence="1">Uncharacterized protein</fullName>
    </submittedName>
</protein>
<evidence type="ECO:0000313" key="2">
    <source>
        <dbReference type="Proteomes" id="UP000014680"/>
    </source>
</evidence>
<keyword evidence="2" id="KW-1185">Reference proteome</keyword>
<gene>
    <name evidence="1" type="ORF">EIN_294880</name>
</gene>
<evidence type="ECO:0000313" key="1">
    <source>
        <dbReference type="EMBL" id="ELP90978.1"/>
    </source>
</evidence>
<dbReference type="GeneID" id="14889951"/>
<sequence>MARLEPFYLRNVVLYLPKLSDLATFVCINKKSCDVSESLYINPFNLPQSTPIQKIVILFPKLETLYLPYEVDYDLSFLENLGTFIIELRRNYKTPKSQGPSKSVTSLLSTEWFPKRVRKLRIFEEEVHTFADNISKYVQLKTVTFGFKGNDCMEDFMKIITHRTLRTVTFSAAAFNANLISAIDFSDLSDTQFNIQFFAAVNSELSIEDVQKLSKLPPNVCVYISYLSDIILDPLYKTKNITYLPFLSEKELYRTVTKVLNKNFNDKNLFSFIQKALPKELQVVKDFTQQDHKTSVIKVDFTNLKEEFCMEIVVLYKVRFVELTMPKTVKILKMKSVEGAVKALACKLEDVKIIKHGRDKVEIECENIKKYKCDRSRVDVVYKGKKYLNKFFMTVGEGLSYDISVTQTSKLVFLRKGEKVGQLVFCGKVCLNDTTFVVNDVKESFDLSRIHNSEINTFKINEMRSSPFKLKFGEVQNVKIMGNDENESYINAIHFDKIERMKLSYCCIEQLKGNELTYLNSNDAFIANQTIKNYGIIKYY</sequence>
<proteinExistence type="predicted"/>
<dbReference type="EMBL" id="KB206482">
    <property type="protein sequence ID" value="ELP90978.1"/>
    <property type="molecule type" value="Genomic_DNA"/>
</dbReference>
<name>L7FME6_ENTIV</name>